<evidence type="ECO:0000256" key="6">
    <source>
        <dbReference type="RuleBase" id="RU003355"/>
    </source>
</evidence>
<feature type="region of interest" description="Disordered" evidence="7">
    <location>
        <begin position="23"/>
        <end position="55"/>
    </location>
</feature>
<comment type="caution">
    <text evidence="10">The sequence shown here is derived from an EMBL/GenBank/DDBJ whole genome shotgun (WGS) entry which is preliminary data.</text>
</comment>
<evidence type="ECO:0000256" key="7">
    <source>
        <dbReference type="SAM" id="MobiDB-lite"/>
    </source>
</evidence>
<comment type="similarity">
    <text evidence="1 5 6">Belongs to the peptidase S8 family.</text>
</comment>
<dbReference type="PROSITE" id="PS00136">
    <property type="entry name" value="SUBTILASE_ASP"/>
    <property type="match status" value="1"/>
</dbReference>
<dbReference type="PANTHER" id="PTHR43806">
    <property type="entry name" value="PEPTIDASE S8"/>
    <property type="match status" value="1"/>
</dbReference>
<keyword evidence="11" id="KW-1185">Reference proteome</keyword>
<dbReference type="InterPro" id="IPR050131">
    <property type="entry name" value="Peptidase_S8_subtilisin-like"/>
</dbReference>
<dbReference type="Gene3D" id="3.40.50.200">
    <property type="entry name" value="Peptidase S8/S53 domain"/>
    <property type="match status" value="1"/>
</dbReference>
<dbReference type="PROSITE" id="PS00137">
    <property type="entry name" value="SUBTILASE_HIS"/>
    <property type="match status" value="1"/>
</dbReference>
<evidence type="ECO:0000256" key="1">
    <source>
        <dbReference type="ARBA" id="ARBA00011073"/>
    </source>
</evidence>
<dbReference type="GO" id="GO:0006508">
    <property type="term" value="P:proteolysis"/>
    <property type="evidence" value="ECO:0007669"/>
    <property type="project" value="UniProtKB-KW"/>
</dbReference>
<evidence type="ECO:0000256" key="5">
    <source>
        <dbReference type="PROSITE-ProRule" id="PRU01240"/>
    </source>
</evidence>
<dbReference type="EMBL" id="RBXL01000001">
    <property type="protein sequence ID" value="RKT43032.1"/>
    <property type="molecule type" value="Genomic_DNA"/>
</dbReference>
<dbReference type="AlphaFoldDB" id="A0A495V0M6"/>
<dbReference type="GO" id="GO:0004252">
    <property type="term" value="F:serine-type endopeptidase activity"/>
    <property type="evidence" value="ECO:0007669"/>
    <property type="project" value="UniProtKB-UniRule"/>
</dbReference>
<feature type="signal peptide" evidence="8">
    <location>
        <begin position="1"/>
        <end position="16"/>
    </location>
</feature>
<evidence type="ECO:0000256" key="3">
    <source>
        <dbReference type="ARBA" id="ARBA00022801"/>
    </source>
</evidence>
<evidence type="ECO:0000313" key="11">
    <source>
        <dbReference type="Proteomes" id="UP000274556"/>
    </source>
</evidence>
<name>A0A495V0M6_9GAMM</name>
<evidence type="ECO:0000259" key="9">
    <source>
        <dbReference type="Pfam" id="PF00082"/>
    </source>
</evidence>
<feature type="domain" description="Peptidase S8/S53" evidence="9">
    <location>
        <begin position="186"/>
        <end position="461"/>
    </location>
</feature>
<dbReference type="InterPro" id="IPR023828">
    <property type="entry name" value="Peptidase_S8_Ser-AS"/>
</dbReference>
<dbReference type="InterPro" id="IPR022398">
    <property type="entry name" value="Peptidase_S8_His-AS"/>
</dbReference>
<dbReference type="Proteomes" id="UP000274556">
    <property type="component" value="Unassembled WGS sequence"/>
</dbReference>
<dbReference type="PRINTS" id="PR00723">
    <property type="entry name" value="SUBTILISIN"/>
</dbReference>
<dbReference type="PROSITE" id="PS00138">
    <property type="entry name" value="SUBTILASE_SER"/>
    <property type="match status" value="1"/>
</dbReference>
<dbReference type="InterPro" id="IPR023827">
    <property type="entry name" value="Peptidase_S8_Asp-AS"/>
</dbReference>
<protein>
    <submittedName>
        <fullName evidence="10">Subtilase family protein</fullName>
    </submittedName>
</protein>
<dbReference type="SUPFAM" id="SSF52743">
    <property type="entry name" value="Subtilisin-like"/>
    <property type="match status" value="1"/>
</dbReference>
<feature type="chain" id="PRO_5019744822" evidence="8">
    <location>
        <begin position="17"/>
        <end position="733"/>
    </location>
</feature>
<reference evidence="10 11" key="1">
    <citation type="submission" date="2018-10" db="EMBL/GenBank/DDBJ databases">
        <title>Genomic Encyclopedia of Archaeal and Bacterial Type Strains, Phase II (KMG-II): from individual species to whole genera.</title>
        <authorList>
            <person name="Goeker M."/>
        </authorList>
    </citation>
    <scope>NUCLEOTIDE SEQUENCE [LARGE SCALE GENOMIC DNA]</scope>
    <source>
        <strain evidence="10 11">DSM 235</strain>
    </source>
</reference>
<dbReference type="InterPro" id="IPR000209">
    <property type="entry name" value="Peptidase_S8/S53_dom"/>
</dbReference>
<dbReference type="InterPro" id="IPR015500">
    <property type="entry name" value="Peptidase_S8_subtilisin-rel"/>
</dbReference>
<dbReference type="Pfam" id="PF00082">
    <property type="entry name" value="Peptidase_S8"/>
    <property type="match status" value="1"/>
</dbReference>
<feature type="active site" description="Charge relay system" evidence="5">
    <location>
        <position position="251"/>
    </location>
</feature>
<keyword evidence="2 5" id="KW-0645">Protease</keyword>
<keyword evidence="3 5" id="KW-0378">Hydrolase</keyword>
<accession>A0A495V0M6</accession>
<evidence type="ECO:0000256" key="8">
    <source>
        <dbReference type="SAM" id="SignalP"/>
    </source>
</evidence>
<feature type="active site" description="Charge relay system" evidence="5">
    <location>
        <position position="193"/>
    </location>
</feature>
<evidence type="ECO:0000256" key="4">
    <source>
        <dbReference type="ARBA" id="ARBA00022825"/>
    </source>
</evidence>
<dbReference type="RefSeq" id="WP_170164658.1">
    <property type="nucleotide sequence ID" value="NZ_RBXL01000001.1"/>
</dbReference>
<evidence type="ECO:0000313" key="10">
    <source>
        <dbReference type="EMBL" id="RKT43032.1"/>
    </source>
</evidence>
<organism evidence="10 11">
    <name type="scientific">Thiocapsa rosea</name>
    <dbReference type="NCBI Taxonomy" id="69360"/>
    <lineage>
        <taxon>Bacteria</taxon>
        <taxon>Pseudomonadati</taxon>
        <taxon>Pseudomonadota</taxon>
        <taxon>Gammaproteobacteria</taxon>
        <taxon>Chromatiales</taxon>
        <taxon>Chromatiaceae</taxon>
        <taxon>Thiocapsa</taxon>
    </lineage>
</organism>
<dbReference type="PANTHER" id="PTHR43806:SF11">
    <property type="entry name" value="CEREVISIN-RELATED"/>
    <property type="match status" value="1"/>
</dbReference>
<proteinExistence type="inferred from homology"/>
<dbReference type="InterPro" id="IPR036852">
    <property type="entry name" value="Peptidase_S8/S53_dom_sf"/>
</dbReference>
<gene>
    <name evidence="10" type="ORF">BDD21_0340</name>
</gene>
<keyword evidence="8" id="KW-0732">Signal</keyword>
<sequence length="733" mass="74806">MSISISVILAFVAVFAAMPTPSANNAIDPPVAPNKSAELKTKTGQSADLRGSPPEKASAHRELLDQAHSLGRIPVIVKLKTWVQPESMLDDDGIVQQREALSTIQQRVLDELSSRNGRDQAAMGIKRFALTPAFAMQASESDILELLAHPDVIDVVEDSIMLPFLMDSVPLIGGLDGAFLGYTGLGQVVAILDTGVDKNHPFLKGKVISEACYSSNVPALGATSLCPGGVSESTADGSGVNCPITLAGCDHGTHVAGIVAGRSTNASGVARDADIIAAQVFSRFDSASFCGIAAPCIATFTSDSLRALERIYLLRTSYPIAAINMSLGSGAFQDPCNDDARRTIIDQLRSAGIATVAASGNEGYANAMSAPACVPSAISVGSTTKADQISGFSNSAYFLDLLAPGASIYSAVPGTGYASKSGTSMATPHVAGAWAVIKSAQPAADPDAILNMLKSTGIALTDVNDITTSRIQVDRAVDEIAGPQATINTAVLPYARAVAIAETATAFASVINSGDTTALSCLIALPTGIPATLSYQTTTAANVLTGTPNTPVDIAAGATQGFVFGITPSQSMAATEIPLVFDCTNTAPAPSHPGLNTFILSAAAIAPPDLLAIGVTPSGDGVVRLPSSTGIGFFATAAVNIGSAGTVTVSADDGGRGLPLTLRVCETTPAGEWIVCGNSLTRLVGADQTAYFTVFATGTGQPIAFDPANNRLFLRFASNGTTVGATNVAVTAP</sequence>
<evidence type="ECO:0000256" key="2">
    <source>
        <dbReference type="ARBA" id="ARBA00022670"/>
    </source>
</evidence>
<keyword evidence="4 5" id="KW-0720">Serine protease</keyword>
<feature type="active site" description="Charge relay system" evidence="5">
    <location>
        <position position="424"/>
    </location>
</feature>
<dbReference type="PROSITE" id="PS51892">
    <property type="entry name" value="SUBTILASE"/>
    <property type="match status" value="1"/>
</dbReference>